<evidence type="ECO:0000313" key="6">
    <source>
        <dbReference type="EMBL" id="JAI26037.1"/>
    </source>
</evidence>
<keyword evidence="4" id="KW-0732">Signal</keyword>
<evidence type="ECO:0000256" key="2">
    <source>
        <dbReference type="ARBA" id="ARBA00022900"/>
    </source>
</evidence>
<keyword evidence="2" id="KW-0722">Serine protease inhibitor</keyword>
<feature type="signal peptide" evidence="4">
    <location>
        <begin position="1"/>
        <end position="23"/>
    </location>
</feature>
<dbReference type="PANTHER" id="PTHR11461:SF278">
    <property type="entry name" value="SERINE PROTEASE INHIBITOR 88EA"/>
    <property type="match status" value="1"/>
</dbReference>
<dbReference type="SMART" id="SM00093">
    <property type="entry name" value="SERPIN"/>
    <property type="match status" value="1"/>
</dbReference>
<dbReference type="PROSITE" id="PS00284">
    <property type="entry name" value="SERPIN"/>
    <property type="match status" value="1"/>
</dbReference>
<reference evidence="6" key="1">
    <citation type="submission" date="2015-06" db="EMBL/GenBank/DDBJ databases">
        <authorList>
            <person name="Hoefler B.C."/>
            <person name="Straight P.D."/>
        </authorList>
    </citation>
    <scope>NUCLEOTIDE SEQUENCE</scope>
</reference>
<name>A0A0K8UH79_BACLA</name>
<dbReference type="CDD" id="cd19594">
    <property type="entry name" value="serpin_crustaceans_chelicerates_insects"/>
    <property type="match status" value="1"/>
</dbReference>
<dbReference type="Pfam" id="PF00079">
    <property type="entry name" value="Serpin"/>
    <property type="match status" value="1"/>
</dbReference>
<proteinExistence type="inferred from homology"/>
<evidence type="ECO:0000256" key="4">
    <source>
        <dbReference type="SAM" id="SignalP"/>
    </source>
</evidence>
<dbReference type="GO" id="GO:0004867">
    <property type="term" value="F:serine-type endopeptidase inhibitor activity"/>
    <property type="evidence" value="ECO:0007669"/>
    <property type="project" value="UniProtKB-KW"/>
</dbReference>
<dbReference type="InterPro" id="IPR000215">
    <property type="entry name" value="Serpin_fam"/>
</dbReference>
<dbReference type="PANTHER" id="PTHR11461">
    <property type="entry name" value="SERINE PROTEASE INHIBITOR, SERPIN"/>
    <property type="match status" value="1"/>
</dbReference>
<dbReference type="InterPro" id="IPR042178">
    <property type="entry name" value="Serpin_sf_1"/>
</dbReference>
<dbReference type="OrthoDB" id="671595at2759"/>
<evidence type="ECO:0000256" key="3">
    <source>
        <dbReference type="RuleBase" id="RU000411"/>
    </source>
</evidence>
<evidence type="ECO:0000259" key="5">
    <source>
        <dbReference type="SMART" id="SM00093"/>
    </source>
</evidence>
<evidence type="ECO:0000256" key="1">
    <source>
        <dbReference type="ARBA" id="ARBA00022690"/>
    </source>
</evidence>
<dbReference type="InterPro" id="IPR036186">
    <property type="entry name" value="Serpin_sf"/>
</dbReference>
<comment type="similarity">
    <text evidence="3">Belongs to the serpin family.</text>
</comment>
<dbReference type="InterPro" id="IPR023795">
    <property type="entry name" value="Serpin_CS"/>
</dbReference>
<feature type="chain" id="PRO_5005521117" evidence="4">
    <location>
        <begin position="24"/>
        <end position="423"/>
    </location>
</feature>
<keyword evidence="1" id="KW-0646">Protease inhibitor</keyword>
<organism evidence="6">
    <name type="scientific">Bactrocera latifrons</name>
    <name type="common">Malaysian fruit fly</name>
    <name type="synonym">Chaetodacus latifrons</name>
    <dbReference type="NCBI Taxonomy" id="174628"/>
    <lineage>
        <taxon>Eukaryota</taxon>
        <taxon>Metazoa</taxon>
        <taxon>Ecdysozoa</taxon>
        <taxon>Arthropoda</taxon>
        <taxon>Hexapoda</taxon>
        <taxon>Insecta</taxon>
        <taxon>Pterygota</taxon>
        <taxon>Neoptera</taxon>
        <taxon>Endopterygota</taxon>
        <taxon>Diptera</taxon>
        <taxon>Brachycera</taxon>
        <taxon>Muscomorpha</taxon>
        <taxon>Tephritoidea</taxon>
        <taxon>Tephritidae</taxon>
        <taxon>Bactrocera</taxon>
        <taxon>Bactrocera</taxon>
    </lineage>
</organism>
<dbReference type="InterPro" id="IPR023796">
    <property type="entry name" value="Serpin_dom"/>
</dbReference>
<protein>
    <submittedName>
        <fullName evidence="6">Antithrombin-III</fullName>
    </submittedName>
</protein>
<dbReference type="Gene3D" id="2.30.39.10">
    <property type="entry name" value="Alpha-1-antitrypsin, domain 1"/>
    <property type="match status" value="1"/>
</dbReference>
<dbReference type="AlphaFoldDB" id="A0A0K8UH79"/>
<accession>A0A0K8UH79</accession>
<dbReference type="SUPFAM" id="SSF56574">
    <property type="entry name" value="Serpins"/>
    <property type="match status" value="1"/>
</dbReference>
<dbReference type="EMBL" id="GDHF01026277">
    <property type="protein sequence ID" value="JAI26037.1"/>
    <property type="molecule type" value="Transcribed_RNA"/>
</dbReference>
<sequence>MSRFSLQILTLLVCCLSGVVVFAQQPCQIRPDDSNVPRTVRSDLYRGQQNFTLSMLQAINKATPNENVFFSPYSTYHALLLAYFGSRGQTQAELTKALSLEWAENKNHVLRGYTLERSSRLSRSKNTPLQFSAADRIFFDKDEVLTKCVEEVFHQELAPLDFQTKSEECRVEINNWISNVTRNEISDMLKMGEVDAQTKLVLANAAYFKGQWSNKFDPKDTKKDIFYTSESKQSFVDMMHKRGTYNLALDENLGAYVLEMPYVTSNDNEKESDISMVIILPPFHNLDGVLAKLTPDTLDDALKEGMAREVDVSLPKFAFEQNLELVPVLRDIGINSLFAEDCDLSEFFANNLRIGDAKHVAKINVDEEGSTASAATVLFSFRSARPLEPTKFECNHPFLFLIYDYTAKAILFTGIYRDPMTHK</sequence>
<dbReference type="InterPro" id="IPR042185">
    <property type="entry name" value="Serpin_sf_2"/>
</dbReference>
<feature type="domain" description="Serpin" evidence="5">
    <location>
        <begin position="53"/>
        <end position="419"/>
    </location>
</feature>
<dbReference type="GO" id="GO:0005615">
    <property type="term" value="C:extracellular space"/>
    <property type="evidence" value="ECO:0007669"/>
    <property type="project" value="InterPro"/>
</dbReference>
<dbReference type="Gene3D" id="3.30.497.10">
    <property type="entry name" value="Antithrombin, subunit I, domain 2"/>
    <property type="match status" value="1"/>
</dbReference>
<gene>
    <name evidence="6" type="primary">SERPINC1</name>
    <name evidence="6" type="ORF">c3_g2_i2</name>
</gene>